<accession>A0ABT2IXW1</accession>
<feature type="region of interest" description="Disordered" evidence="1">
    <location>
        <begin position="81"/>
        <end position="105"/>
    </location>
</feature>
<feature type="compositionally biased region" description="Basic and acidic residues" evidence="1">
    <location>
        <begin position="94"/>
        <end position="105"/>
    </location>
</feature>
<keyword evidence="2" id="KW-0732">Signal</keyword>
<evidence type="ECO:0000256" key="1">
    <source>
        <dbReference type="SAM" id="MobiDB-lite"/>
    </source>
</evidence>
<dbReference type="RefSeq" id="WP_259840215.1">
    <property type="nucleotide sequence ID" value="NZ_JAOAMU010000006.1"/>
</dbReference>
<evidence type="ECO:0000256" key="2">
    <source>
        <dbReference type="SAM" id="SignalP"/>
    </source>
</evidence>
<evidence type="ECO:0000313" key="3">
    <source>
        <dbReference type="EMBL" id="MCT2563676.1"/>
    </source>
</evidence>
<keyword evidence="4" id="KW-1185">Reference proteome</keyword>
<feature type="chain" id="PRO_5046861218" evidence="2">
    <location>
        <begin position="19"/>
        <end position="105"/>
    </location>
</feature>
<organism evidence="3 4">
    <name type="scientific">Chryseobacterium herbae</name>
    <dbReference type="NCBI Taxonomy" id="2976476"/>
    <lineage>
        <taxon>Bacteria</taxon>
        <taxon>Pseudomonadati</taxon>
        <taxon>Bacteroidota</taxon>
        <taxon>Flavobacteriia</taxon>
        <taxon>Flavobacteriales</taxon>
        <taxon>Weeksellaceae</taxon>
        <taxon>Chryseobacterium group</taxon>
        <taxon>Chryseobacterium</taxon>
    </lineage>
</organism>
<gene>
    <name evidence="3" type="ORF">N0B48_17445</name>
</gene>
<name>A0ABT2IXW1_9FLAO</name>
<comment type="caution">
    <text evidence="3">The sequence shown here is derived from an EMBL/GenBank/DDBJ whole genome shotgun (WGS) entry which is preliminary data.</text>
</comment>
<feature type="signal peptide" evidence="2">
    <location>
        <begin position="1"/>
        <end position="18"/>
    </location>
</feature>
<protein>
    <submittedName>
        <fullName evidence="3">Uncharacterized protein</fullName>
    </submittedName>
</protein>
<evidence type="ECO:0000313" key="4">
    <source>
        <dbReference type="Proteomes" id="UP001525566"/>
    </source>
</evidence>
<sequence length="105" mass="12014">MKLSSSCLLFLFSTMAFAQQKEDKKQLLPKIDTTKVLKYKSLEEAQAKVKTDEKQQYKILVATPKDTSLYMALKEAKRDNSKYRILNSSTPEKPIPDTKKAQPSK</sequence>
<reference evidence="3 4" key="1">
    <citation type="submission" date="2022-09" db="EMBL/GenBank/DDBJ databases">
        <title>Chryseobacterium oleae sp.nov., isolated from the inter-root soil of Pyrola calliantha H. Andr. in Tibet.</title>
        <authorList>
            <person name="Li Z."/>
        </authorList>
    </citation>
    <scope>NUCLEOTIDE SEQUENCE [LARGE SCALE GENOMIC DNA]</scope>
    <source>
        <strain evidence="4">pc1-10</strain>
    </source>
</reference>
<dbReference type="Proteomes" id="UP001525566">
    <property type="component" value="Unassembled WGS sequence"/>
</dbReference>
<proteinExistence type="predicted"/>
<dbReference type="EMBL" id="JAOAMU010000006">
    <property type="protein sequence ID" value="MCT2563676.1"/>
    <property type="molecule type" value="Genomic_DNA"/>
</dbReference>